<evidence type="ECO:0000256" key="4">
    <source>
        <dbReference type="ARBA" id="ARBA00023180"/>
    </source>
</evidence>
<dbReference type="InterPro" id="IPR036728">
    <property type="entry name" value="PBP_GOBP_sf"/>
</dbReference>
<dbReference type="PANTHER" id="PTHR21364:SF2">
    <property type="entry name" value="GENERAL ODORANT-BINDING PROTEIN 19A"/>
    <property type="match status" value="1"/>
</dbReference>
<feature type="signal peptide" evidence="6">
    <location>
        <begin position="1"/>
        <end position="21"/>
    </location>
</feature>
<keyword evidence="6" id="KW-0732">Signal</keyword>
<evidence type="ECO:0000256" key="6">
    <source>
        <dbReference type="SAM" id="SignalP"/>
    </source>
</evidence>
<evidence type="ECO:0000256" key="3">
    <source>
        <dbReference type="ARBA" id="ARBA00022525"/>
    </source>
</evidence>
<feature type="chain" id="PRO_5013051686" evidence="6">
    <location>
        <begin position="22"/>
        <end position="136"/>
    </location>
</feature>
<accession>A0A1Z2RQG6</accession>
<evidence type="ECO:0000313" key="7">
    <source>
        <dbReference type="EMBL" id="ASA46120.1"/>
    </source>
</evidence>
<gene>
    <name evidence="7" type="primary">PBP1</name>
</gene>
<dbReference type="SUPFAM" id="SSF47565">
    <property type="entry name" value="Insect pheromone/odorant-binding proteins"/>
    <property type="match status" value="1"/>
</dbReference>
<name>A0A1Z2RQG6_ANOGL</name>
<evidence type="ECO:0000256" key="5">
    <source>
        <dbReference type="ARBA" id="ARBA00056866"/>
    </source>
</evidence>
<dbReference type="Gene3D" id="1.10.238.20">
    <property type="entry name" value="Pheromone/general odorant binding protein domain"/>
    <property type="match status" value="1"/>
</dbReference>
<dbReference type="EMBL" id="KX272639">
    <property type="protein sequence ID" value="ASA46120.1"/>
    <property type="molecule type" value="Genomic_DNA"/>
</dbReference>
<reference evidence="7" key="1">
    <citation type="submission" date="2016-05" db="EMBL/GenBank/DDBJ databases">
        <title>Identification and expression pattern analysis of Pheromone binding proteins gene AglaPBP1 and AglaPBP2 in the Anoplophora glabripennis (Coleoptera: Cerambycidae).</title>
        <authorList>
            <person name="Wang J."/>
        </authorList>
    </citation>
    <scope>NUCLEOTIDE SEQUENCE</scope>
</reference>
<protein>
    <submittedName>
        <fullName evidence="7">Pheromone binding protein 1</fullName>
    </submittedName>
</protein>
<dbReference type="PANTHER" id="PTHR21364">
    <property type="entry name" value="GENERAL ODORANT-BINDING PROTEIN 19A"/>
    <property type="match status" value="1"/>
</dbReference>
<dbReference type="SMART" id="SM00708">
    <property type="entry name" value="PhBP"/>
    <property type="match status" value="1"/>
</dbReference>
<organism evidence="7">
    <name type="scientific">Anoplophora glabripennis</name>
    <name type="common">Asian longhorn beetle</name>
    <name type="synonym">Anoplophora nobilis</name>
    <dbReference type="NCBI Taxonomy" id="217634"/>
    <lineage>
        <taxon>Eukaryota</taxon>
        <taxon>Metazoa</taxon>
        <taxon>Ecdysozoa</taxon>
        <taxon>Arthropoda</taxon>
        <taxon>Hexapoda</taxon>
        <taxon>Insecta</taxon>
        <taxon>Pterygota</taxon>
        <taxon>Neoptera</taxon>
        <taxon>Endopterygota</taxon>
        <taxon>Coleoptera</taxon>
        <taxon>Polyphaga</taxon>
        <taxon>Cucujiformia</taxon>
        <taxon>Chrysomeloidea</taxon>
        <taxon>Cerambycidae</taxon>
        <taxon>Lamiinae</taxon>
        <taxon>Lamiini</taxon>
        <taxon>Anoplophora</taxon>
    </lineage>
</organism>
<evidence type="ECO:0000256" key="1">
    <source>
        <dbReference type="ARBA" id="ARBA00004613"/>
    </source>
</evidence>
<proteinExistence type="inferred from homology"/>
<dbReference type="SMR" id="A0A1Z2RQG6"/>
<dbReference type="GO" id="GO:0005549">
    <property type="term" value="F:odorant binding"/>
    <property type="evidence" value="ECO:0007669"/>
    <property type="project" value="InterPro"/>
</dbReference>
<dbReference type="InterPro" id="IPR006170">
    <property type="entry name" value="PBP/GOBP"/>
</dbReference>
<evidence type="ECO:0000256" key="2">
    <source>
        <dbReference type="ARBA" id="ARBA00008098"/>
    </source>
</evidence>
<dbReference type="PRINTS" id="PR00485">
    <property type="entry name" value="MEALWORMBTLB"/>
</dbReference>
<sequence>MLIRLGAACGCVLLVLPLVLSISEELQELVDMLHNTCVGETGTSEEAIENAKKGDFADDEKFKCYLMCIMVQMACIDEDGIVDVEATIAVIPEEFQDLAAPIIRKCDTQKGSTPCESAWLTHKCYYNENPDAYFLV</sequence>
<dbReference type="GO" id="GO:0007608">
    <property type="term" value="P:sensory perception of smell"/>
    <property type="evidence" value="ECO:0007669"/>
    <property type="project" value="UniProtKB-ARBA"/>
</dbReference>
<dbReference type="FunFam" id="1.10.238.20:FF:000001">
    <property type="entry name" value="General odorant-binding protein lush"/>
    <property type="match status" value="1"/>
</dbReference>
<comment type="similarity">
    <text evidence="2">Belongs to the PBP/GOBP family.</text>
</comment>
<comment type="function">
    <text evidence="5">May be a carrier protein for lipids.</text>
</comment>
<keyword evidence="3" id="KW-0964">Secreted</keyword>
<dbReference type="Pfam" id="PF01395">
    <property type="entry name" value="PBP_GOBP"/>
    <property type="match status" value="1"/>
</dbReference>
<dbReference type="CDD" id="cd23992">
    <property type="entry name" value="PBP_GOBP"/>
    <property type="match status" value="1"/>
</dbReference>
<dbReference type="AlphaFoldDB" id="A0A1Z2RQG6"/>
<keyword evidence="4" id="KW-0325">Glycoprotein</keyword>
<dbReference type="GO" id="GO:0005576">
    <property type="term" value="C:extracellular region"/>
    <property type="evidence" value="ECO:0007669"/>
    <property type="project" value="UniProtKB-SubCell"/>
</dbReference>
<comment type="subcellular location">
    <subcellularLocation>
        <location evidence="1">Secreted</location>
    </subcellularLocation>
</comment>